<gene>
    <name evidence="2" type="ORF">R3P38DRAFT_2816166</name>
</gene>
<reference evidence="2 3" key="1">
    <citation type="journal article" date="2024" name="J Genomics">
        <title>Draft genome sequencing and assembly of Favolaschia claudopus CIRM-BRFM 2984 isolated from oak limbs.</title>
        <authorList>
            <person name="Navarro D."/>
            <person name="Drula E."/>
            <person name="Chaduli D."/>
            <person name="Cazenave R."/>
            <person name="Ahrendt S."/>
            <person name="Wang J."/>
            <person name="Lipzen A."/>
            <person name="Daum C."/>
            <person name="Barry K."/>
            <person name="Grigoriev I.V."/>
            <person name="Favel A."/>
            <person name="Rosso M.N."/>
            <person name="Martin F."/>
        </authorList>
    </citation>
    <scope>NUCLEOTIDE SEQUENCE [LARGE SCALE GENOMIC DNA]</scope>
    <source>
        <strain evidence="2 3">CIRM-BRFM 2984</strain>
    </source>
</reference>
<evidence type="ECO:0000313" key="2">
    <source>
        <dbReference type="EMBL" id="KAK6966528.1"/>
    </source>
</evidence>
<dbReference type="Proteomes" id="UP001362999">
    <property type="component" value="Unassembled WGS sequence"/>
</dbReference>
<dbReference type="AlphaFoldDB" id="A0AAV9Z1L2"/>
<evidence type="ECO:0000256" key="1">
    <source>
        <dbReference type="SAM" id="MobiDB-lite"/>
    </source>
</evidence>
<keyword evidence="3" id="KW-1185">Reference proteome</keyword>
<feature type="compositionally biased region" description="Basic and acidic residues" evidence="1">
    <location>
        <begin position="496"/>
        <end position="505"/>
    </location>
</feature>
<organism evidence="2 3">
    <name type="scientific">Favolaschia claudopus</name>
    <dbReference type="NCBI Taxonomy" id="2862362"/>
    <lineage>
        <taxon>Eukaryota</taxon>
        <taxon>Fungi</taxon>
        <taxon>Dikarya</taxon>
        <taxon>Basidiomycota</taxon>
        <taxon>Agaricomycotina</taxon>
        <taxon>Agaricomycetes</taxon>
        <taxon>Agaricomycetidae</taxon>
        <taxon>Agaricales</taxon>
        <taxon>Marasmiineae</taxon>
        <taxon>Mycenaceae</taxon>
        <taxon>Favolaschia</taxon>
    </lineage>
</organism>
<feature type="region of interest" description="Disordered" evidence="1">
    <location>
        <begin position="484"/>
        <end position="529"/>
    </location>
</feature>
<evidence type="ECO:0000313" key="3">
    <source>
        <dbReference type="Proteomes" id="UP001362999"/>
    </source>
</evidence>
<name>A0AAV9Z1L2_9AGAR</name>
<protein>
    <submittedName>
        <fullName evidence="2">Uncharacterized protein</fullName>
    </submittedName>
</protein>
<comment type="caution">
    <text evidence="2">The sequence shown here is derived from an EMBL/GenBank/DDBJ whole genome shotgun (WGS) entry which is preliminary data.</text>
</comment>
<proteinExistence type="predicted"/>
<sequence>MYHQTISLSWNLGRAIFPIVATDLQIEKLGSRRACCLNHSKQWDDGKFSRRRSNSKRVSDSTNSRLHGAKAELGSQKAIVTQSQSVTLSQTNHHESRPKVQEPSFGLNVLNCPRVTIWSAVFHVSGLYLAYKPTILVPRYIFAYDFGIPCTKCSFFYLVDSVAFDDGLIQLSAWVTGAGGNESSKEMENTGISFALCVRYGALRNLIYGQTSTSSAGLLIVWSASLPATCTSLSQCPLSPPVSQLASRCSAPRADQGCKSRFERRMDSNSIEVGRDAEMVARWRMIHHRGIRCRRRGLLARYAYTSNGFARYPRSCRIELFRRGAPKTARREEETYHLPSSTWGLSMTCLDSPVVAITKICPANQLPHPDITHALVYRPVESMVISYLPMSTSSGAWTAEADNQLREAAATGTSCAPTSLQHPAPDVERPQAAVYRLQAPPHDVPPLPHRAVLEAVPPSSSSPQHIYHSPSCAALIHRLELSPAEPPSPVDVPGDVQHRTGHKETSSATVNDPHTSVSRTISTRPLAPSNRARLDGTVYAARRYGAQGTLRGADVALAELALIRKEREAGADAIPGYPGGWRA</sequence>
<dbReference type="EMBL" id="JAWWNJ010000268">
    <property type="protein sequence ID" value="KAK6966528.1"/>
    <property type="molecule type" value="Genomic_DNA"/>
</dbReference>
<feature type="compositionally biased region" description="Polar residues" evidence="1">
    <location>
        <begin position="506"/>
        <end position="523"/>
    </location>
</feature>
<accession>A0AAV9Z1L2</accession>